<organism evidence="9">
    <name type="scientific">Skeletonema marinoi</name>
    <dbReference type="NCBI Taxonomy" id="267567"/>
    <lineage>
        <taxon>Eukaryota</taxon>
        <taxon>Sar</taxon>
        <taxon>Stramenopiles</taxon>
        <taxon>Ochrophyta</taxon>
        <taxon>Bacillariophyta</taxon>
        <taxon>Coscinodiscophyceae</taxon>
        <taxon>Thalassiosirophycidae</taxon>
        <taxon>Thalassiosirales</taxon>
        <taxon>Skeletonemataceae</taxon>
        <taxon>Skeletonema</taxon>
        <taxon>Skeletonema marinoi-dohrnii complex</taxon>
    </lineage>
</organism>
<evidence type="ECO:0000256" key="5">
    <source>
        <dbReference type="ARBA" id="ARBA00022801"/>
    </source>
</evidence>
<keyword evidence="7" id="KW-0170">Cobalt</keyword>
<dbReference type="InterPro" id="IPR002933">
    <property type="entry name" value="Peptidase_M20"/>
</dbReference>
<dbReference type="Pfam" id="PF07687">
    <property type="entry name" value="M20_dimer"/>
    <property type="match status" value="1"/>
</dbReference>
<accession>A0A7S2L4H1</accession>
<dbReference type="NCBIfam" id="TIGR01910">
    <property type="entry name" value="DapE-ArgE"/>
    <property type="match status" value="1"/>
</dbReference>
<dbReference type="PANTHER" id="PTHR43808:SF25">
    <property type="entry name" value="PEPTIDASE M20 DIMERISATION DOMAIN-CONTAINING PROTEIN"/>
    <property type="match status" value="1"/>
</dbReference>
<sequence>MSAAHELVLSDEIVSAVDAIQGEATEFLKTIVAIDSTLDKGEEEVQTTILKLLQETLGSGADVEASGAKSTQPNCFDVERIPVILDKIKDKRGFSPVDWNYDESKFNVVASYQGGSSDGSEGSNKALLLQGHVDVVPANESDGWTHPPFSPIIKDGRMYGRGSGDMKAGVVAMIYAVIALRRIGYLPRTNLTICTVIEEECTGNGALAANHTSLLPFSDTTKTAVIIPEPFNFIVNAQMGVLWFNAKITGKPCHVLQTSAGSNAIEGAFSLFAALKVLEEKYNEPSNRHAVYEGIDHPVNFNLGKIEGGNWASSVPSSCRFEARVGFWPGIKIEDVKRDIESTLNDEANKLGLGLEIAYRGFQADGAILLPDFVGGEASGKKSLQTDFVDSLQKCYKTASAGDESNAGRKLLVKPITCTCDARFYSNLYQNSDNVVVTCLGPESDSIHGVDESVSLKSFRDCMVTIALFINEWCGLEKEETQ</sequence>
<comment type="cofactor">
    <cofactor evidence="1">
        <name>Co(2+)</name>
        <dbReference type="ChEBI" id="CHEBI:48828"/>
    </cofactor>
</comment>
<dbReference type="SUPFAM" id="SSF55031">
    <property type="entry name" value="Bacterial exopeptidase dimerisation domain"/>
    <property type="match status" value="1"/>
</dbReference>
<evidence type="ECO:0000256" key="1">
    <source>
        <dbReference type="ARBA" id="ARBA00001941"/>
    </source>
</evidence>
<reference evidence="9" key="1">
    <citation type="submission" date="2021-01" db="EMBL/GenBank/DDBJ databases">
        <authorList>
            <person name="Corre E."/>
            <person name="Pelletier E."/>
            <person name="Niang G."/>
            <person name="Scheremetjew M."/>
            <person name="Finn R."/>
            <person name="Kale V."/>
            <person name="Holt S."/>
            <person name="Cochrane G."/>
            <person name="Meng A."/>
            <person name="Brown T."/>
            <person name="Cohen L."/>
        </authorList>
    </citation>
    <scope>NUCLEOTIDE SEQUENCE</scope>
    <source>
        <strain evidence="9">SM1012Den-03</strain>
    </source>
</reference>
<dbReference type="Gene3D" id="3.40.630.10">
    <property type="entry name" value="Zn peptidases"/>
    <property type="match status" value="1"/>
</dbReference>
<dbReference type="PANTHER" id="PTHR43808">
    <property type="entry name" value="ACETYLORNITHINE DEACETYLASE"/>
    <property type="match status" value="1"/>
</dbReference>
<dbReference type="Gene3D" id="3.30.70.360">
    <property type="match status" value="1"/>
</dbReference>
<dbReference type="AlphaFoldDB" id="A0A7S2L4H1"/>
<evidence type="ECO:0000313" key="9">
    <source>
        <dbReference type="EMBL" id="CAD9595548.1"/>
    </source>
</evidence>
<dbReference type="Pfam" id="PF01546">
    <property type="entry name" value="Peptidase_M20"/>
    <property type="match status" value="1"/>
</dbReference>
<protein>
    <recommendedName>
        <fullName evidence="8">Peptidase M20 dimerisation domain-containing protein</fullName>
    </recommendedName>
</protein>
<evidence type="ECO:0000256" key="2">
    <source>
        <dbReference type="ARBA" id="ARBA00001947"/>
    </source>
</evidence>
<dbReference type="InterPro" id="IPR036264">
    <property type="entry name" value="Bact_exopeptidase_dim_dom"/>
</dbReference>
<keyword evidence="6" id="KW-0862">Zinc</keyword>
<evidence type="ECO:0000256" key="3">
    <source>
        <dbReference type="ARBA" id="ARBA00006247"/>
    </source>
</evidence>
<dbReference type="InterPro" id="IPR010182">
    <property type="entry name" value="ArgE/DapE"/>
</dbReference>
<evidence type="ECO:0000259" key="8">
    <source>
        <dbReference type="Pfam" id="PF07687"/>
    </source>
</evidence>
<evidence type="ECO:0000256" key="6">
    <source>
        <dbReference type="ARBA" id="ARBA00022833"/>
    </source>
</evidence>
<comment type="similarity">
    <text evidence="3">Belongs to the peptidase M20A family.</text>
</comment>
<dbReference type="SUPFAM" id="SSF53187">
    <property type="entry name" value="Zn-dependent exopeptidases"/>
    <property type="match status" value="1"/>
</dbReference>
<comment type="cofactor">
    <cofactor evidence="2">
        <name>Zn(2+)</name>
        <dbReference type="ChEBI" id="CHEBI:29105"/>
    </cofactor>
</comment>
<gene>
    <name evidence="9" type="ORF">SMAR0320_LOCUS8548</name>
</gene>
<dbReference type="GO" id="GO:0046872">
    <property type="term" value="F:metal ion binding"/>
    <property type="evidence" value="ECO:0007669"/>
    <property type="project" value="UniProtKB-KW"/>
</dbReference>
<feature type="domain" description="Peptidase M20 dimerisation" evidence="8">
    <location>
        <begin position="237"/>
        <end position="349"/>
    </location>
</feature>
<dbReference type="GO" id="GO:0016787">
    <property type="term" value="F:hydrolase activity"/>
    <property type="evidence" value="ECO:0007669"/>
    <property type="project" value="UniProtKB-KW"/>
</dbReference>
<evidence type="ECO:0000256" key="7">
    <source>
        <dbReference type="ARBA" id="ARBA00023285"/>
    </source>
</evidence>
<name>A0A7S2L4H1_9STRA</name>
<proteinExistence type="inferred from homology"/>
<dbReference type="InterPro" id="IPR050072">
    <property type="entry name" value="Peptidase_M20A"/>
</dbReference>
<keyword evidence="4" id="KW-0479">Metal-binding</keyword>
<keyword evidence="5" id="KW-0378">Hydrolase</keyword>
<dbReference type="EMBL" id="HBGZ01011966">
    <property type="protein sequence ID" value="CAD9595548.1"/>
    <property type="molecule type" value="Transcribed_RNA"/>
</dbReference>
<evidence type="ECO:0000256" key="4">
    <source>
        <dbReference type="ARBA" id="ARBA00022723"/>
    </source>
</evidence>
<dbReference type="InterPro" id="IPR011650">
    <property type="entry name" value="Peptidase_M20_dimer"/>
</dbReference>